<protein>
    <submittedName>
        <fullName evidence="1">Uncharacterized protein</fullName>
    </submittedName>
</protein>
<comment type="caution">
    <text evidence="1">The sequence shown here is derived from an EMBL/GenBank/DDBJ whole genome shotgun (WGS) entry which is preliminary data.</text>
</comment>
<dbReference type="AlphaFoldDB" id="A0A8J6P0Y0"/>
<dbReference type="InterPro" id="IPR036280">
    <property type="entry name" value="Multihaem_cyt_sf"/>
</dbReference>
<evidence type="ECO:0000313" key="2">
    <source>
        <dbReference type="Proteomes" id="UP000605201"/>
    </source>
</evidence>
<evidence type="ECO:0000313" key="1">
    <source>
        <dbReference type="EMBL" id="MBC8431786.1"/>
    </source>
</evidence>
<sequence>MKSKLMMLIVFLAPNITMHVLPGFVFAFHKGGVGYCEGCHILHKSSDGQLQESDQVNNEELITPRLRGSDPSSTCLRCHAEMGEFFKVMSQDGSSFTPAGDFYWLRKTFTWNANSKSYKSLGDNHGHNVVALDYGEGMSEWCGNCHSDFVNIRGSYAISAI</sequence>
<reference evidence="1 2" key="1">
    <citation type="submission" date="2020-08" db="EMBL/GenBank/DDBJ databases">
        <title>Bridging the membrane lipid divide: bacteria of the FCB group superphylum have the potential to synthesize archaeal ether lipids.</title>
        <authorList>
            <person name="Villanueva L."/>
            <person name="Von Meijenfeldt F.A.B."/>
            <person name="Westbye A.B."/>
            <person name="Yadav S."/>
            <person name="Hopmans E.C."/>
            <person name="Dutilh B.E."/>
            <person name="Sinninghe Damste J.S."/>
        </authorList>
    </citation>
    <scope>NUCLEOTIDE SEQUENCE [LARGE SCALE GENOMIC DNA]</scope>
    <source>
        <strain evidence="1">NIOZ-UU17</strain>
    </source>
</reference>
<organism evidence="1 2">
    <name type="scientific">Candidatus Desulfatibia vada</name>
    <dbReference type="NCBI Taxonomy" id="2841696"/>
    <lineage>
        <taxon>Bacteria</taxon>
        <taxon>Pseudomonadati</taxon>
        <taxon>Thermodesulfobacteriota</taxon>
        <taxon>Desulfobacteria</taxon>
        <taxon>Desulfobacterales</taxon>
        <taxon>Desulfobacterales incertae sedis</taxon>
        <taxon>Candidatus Desulfatibia</taxon>
    </lineage>
</organism>
<proteinExistence type="predicted"/>
<accession>A0A8J6P0Y0</accession>
<dbReference type="Proteomes" id="UP000605201">
    <property type="component" value="Unassembled WGS sequence"/>
</dbReference>
<dbReference type="EMBL" id="JACNIG010000176">
    <property type="protein sequence ID" value="MBC8431786.1"/>
    <property type="molecule type" value="Genomic_DNA"/>
</dbReference>
<dbReference type="SUPFAM" id="SSF48695">
    <property type="entry name" value="Multiheme cytochromes"/>
    <property type="match status" value="1"/>
</dbReference>
<gene>
    <name evidence="1" type="ORF">H8D96_07680</name>
</gene>
<name>A0A8J6P0Y0_9BACT</name>